<feature type="transmembrane region" description="Helical" evidence="2">
    <location>
        <begin position="105"/>
        <end position="129"/>
    </location>
</feature>
<accession>A0A8K0TVY9</accession>
<keyword evidence="2" id="KW-1133">Transmembrane helix</keyword>
<evidence type="ECO:0000256" key="1">
    <source>
        <dbReference type="SAM" id="MobiDB-lite"/>
    </source>
</evidence>
<keyword evidence="2" id="KW-0812">Transmembrane</keyword>
<protein>
    <recommendedName>
        <fullName evidence="5">PSI domain-containing protein</fullName>
    </recommendedName>
</protein>
<feature type="region of interest" description="Disordered" evidence="1">
    <location>
        <begin position="144"/>
        <end position="167"/>
    </location>
</feature>
<keyword evidence="4" id="KW-1185">Reference proteome</keyword>
<evidence type="ECO:0000256" key="2">
    <source>
        <dbReference type="SAM" id="Phobius"/>
    </source>
</evidence>
<organism evidence="3 4">
    <name type="scientific">Plectosphaerella cucumerina</name>
    <dbReference type="NCBI Taxonomy" id="40658"/>
    <lineage>
        <taxon>Eukaryota</taxon>
        <taxon>Fungi</taxon>
        <taxon>Dikarya</taxon>
        <taxon>Ascomycota</taxon>
        <taxon>Pezizomycotina</taxon>
        <taxon>Sordariomycetes</taxon>
        <taxon>Hypocreomycetidae</taxon>
        <taxon>Glomerellales</taxon>
        <taxon>Plectosphaerellaceae</taxon>
        <taxon>Plectosphaerella</taxon>
    </lineage>
</organism>
<gene>
    <name evidence="3" type="ORF">B0T11DRAFT_21473</name>
</gene>
<sequence>MEITRDTQPTGWKALHELNLNFTGRESESEHFYRCWQHSLCRTCLAETECSWCPFTWACVPNSYPVPLLAPAYDEQICPHWAERWELRSQPLGCQVSTITSLTTIVTIVSTLAVVAILHLAFLIIRWVLRRKTAGRWKFWRRKSTPEQAAEEEPLLSERHDVAHTDP</sequence>
<reference evidence="3" key="1">
    <citation type="journal article" date="2021" name="Nat. Commun.">
        <title>Genetic determinants of endophytism in the Arabidopsis root mycobiome.</title>
        <authorList>
            <person name="Mesny F."/>
            <person name="Miyauchi S."/>
            <person name="Thiergart T."/>
            <person name="Pickel B."/>
            <person name="Atanasova L."/>
            <person name="Karlsson M."/>
            <person name="Huettel B."/>
            <person name="Barry K.W."/>
            <person name="Haridas S."/>
            <person name="Chen C."/>
            <person name="Bauer D."/>
            <person name="Andreopoulos W."/>
            <person name="Pangilinan J."/>
            <person name="LaButti K."/>
            <person name="Riley R."/>
            <person name="Lipzen A."/>
            <person name="Clum A."/>
            <person name="Drula E."/>
            <person name="Henrissat B."/>
            <person name="Kohler A."/>
            <person name="Grigoriev I.V."/>
            <person name="Martin F.M."/>
            <person name="Hacquard S."/>
        </authorList>
    </citation>
    <scope>NUCLEOTIDE SEQUENCE</scope>
    <source>
        <strain evidence="3">MPI-CAGE-AT-0016</strain>
    </source>
</reference>
<evidence type="ECO:0008006" key="5">
    <source>
        <dbReference type="Google" id="ProtNLM"/>
    </source>
</evidence>
<comment type="caution">
    <text evidence="3">The sequence shown here is derived from an EMBL/GenBank/DDBJ whole genome shotgun (WGS) entry which is preliminary data.</text>
</comment>
<evidence type="ECO:0000313" key="3">
    <source>
        <dbReference type="EMBL" id="KAH7376481.1"/>
    </source>
</evidence>
<evidence type="ECO:0000313" key="4">
    <source>
        <dbReference type="Proteomes" id="UP000813385"/>
    </source>
</evidence>
<keyword evidence="2" id="KW-0472">Membrane</keyword>
<dbReference type="AlphaFoldDB" id="A0A8K0TVY9"/>
<dbReference type="EMBL" id="JAGPXD010000001">
    <property type="protein sequence ID" value="KAH7376481.1"/>
    <property type="molecule type" value="Genomic_DNA"/>
</dbReference>
<name>A0A8K0TVY9_9PEZI</name>
<dbReference type="Proteomes" id="UP000813385">
    <property type="component" value="Unassembled WGS sequence"/>
</dbReference>
<proteinExistence type="predicted"/>
<dbReference type="OrthoDB" id="5427091at2759"/>
<feature type="compositionally biased region" description="Basic and acidic residues" evidence="1">
    <location>
        <begin position="156"/>
        <end position="167"/>
    </location>
</feature>